<sequence length="595" mass="67437">MYANVVVLTYQSPDINYFTYLIPKTLQSRVRVGQLVQVPFGKRQPFGIVLSIDNSQSTIVKNIKLLSSIVFPQPILLPYQIDLLKWMSFYYLAPMVNCLEAMLPTAALNAKRLLTNANTKYKIQNTKYQSIVLVPTINHLPQVLAQFPKAKNYAIYHNELNPSEKFSTWLKIQSGKVDYIFGSRSALFAPCPNLKEIIIFDEHDGAYKDERSPYFDTLTVAEKIAILTGAKIRIVDASPKISTYFQFTEPRSFDPQSGTQDDSKRGSKNIVLTKTKVKPIIVSMKEERLTQNFSPISDFLLTRLKASQDSLLFLNKKKESGHLFCKDCQNSQYLEKQPSICPNCQSANIYFNILNISSLAGEVRRQIPNAKINLISDSSHYPTIQFTRQSLGGGGLSNYPTIDIATVSIFYTPQLKKYDLVAHISPDTLLNRADFSSSEALYEQIANLKTLLKKDGVLILQTQNPENLTIKSAASGNYAAYYNEQLKLRRTLFYPPFALLVKLTIRGKVKEKVESNAQNLLSRIRRIIPPSDHPTIQVFGPFQPFFFSKIPTYNIIIKCKLESYSLAQREKAIGKLQHLRNLKDVQITVDPKSIS</sequence>
<accession>A0A1F5I196</accession>
<dbReference type="GO" id="GO:0005524">
    <property type="term" value="F:ATP binding"/>
    <property type="evidence" value="ECO:0007669"/>
    <property type="project" value="UniProtKB-KW"/>
</dbReference>
<comment type="caution">
    <text evidence="5">The sequence shown here is derived from an EMBL/GenBank/DDBJ whole genome shotgun (WGS) entry which is preliminary data.</text>
</comment>
<dbReference type="GO" id="GO:0006270">
    <property type="term" value="P:DNA replication initiation"/>
    <property type="evidence" value="ECO:0007669"/>
    <property type="project" value="TreeGrafter"/>
</dbReference>
<dbReference type="PANTHER" id="PTHR30580">
    <property type="entry name" value="PRIMOSOMAL PROTEIN N"/>
    <property type="match status" value="1"/>
</dbReference>
<dbReference type="InterPro" id="IPR027417">
    <property type="entry name" value="P-loop_NTPase"/>
</dbReference>
<evidence type="ECO:0000259" key="4">
    <source>
        <dbReference type="Pfam" id="PF17764"/>
    </source>
</evidence>
<evidence type="ECO:0000313" key="5">
    <source>
        <dbReference type="EMBL" id="OGE10131.1"/>
    </source>
</evidence>
<dbReference type="Proteomes" id="UP000179227">
    <property type="component" value="Unassembled WGS sequence"/>
</dbReference>
<gene>
    <name evidence="5" type="ORF">A3A60_00490</name>
</gene>
<name>A0A1F5I196_9BACT</name>
<dbReference type="STRING" id="1797729.A3A60_00490"/>
<dbReference type="PANTHER" id="PTHR30580:SF0">
    <property type="entry name" value="PRIMOSOMAL PROTEIN N"/>
    <property type="match status" value="1"/>
</dbReference>
<organism evidence="5 6">
    <name type="scientific">Candidatus Curtissbacteria bacterium RIFCSPLOWO2_01_FULL_42_26</name>
    <dbReference type="NCBI Taxonomy" id="1797729"/>
    <lineage>
        <taxon>Bacteria</taxon>
        <taxon>Candidatus Curtissiibacteriota</taxon>
    </lineage>
</organism>
<evidence type="ECO:0000256" key="2">
    <source>
        <dbReference type="ARBA" id="ARBA00022840"/>
    </source>
</evidence>
<dbReference type="Gene3D" id="3.40.1440.60">
    <property type="entry name" value="PriA, 3(prime) DNA-binding domain"/>
    <property type="match status" value="1"/>
</dbReference>
<reference evidence="5 6" key="1">
    <citation type="journal article" date="2016" name="Nat. Commun.">
        <title>Thousands of microbial genomes shed light on interconnected biogeochemical processes in an aquifer system.</title>
        <authorList>
            <person name="Anantharaman K."/>
            <person name="Brown C.T."/>
            <person name="Hug L.A."/>
            <person name="Sharon I."/>
            <person name="Castelle C.J."/>
            <person name="Probst A.J."/>
            <person name="Thomas B.C."/>
            <person name="Singh A."/>
            <person name="Wilkins M.J."/>
            <person name="Karaoz U."/>
            <person name="Brodie E.L."/>
            <person name="Williams K.H."/>
            <person name="Hubbard S.S."/>
            <person name="Banfield J.F."/>
        </authorList>
    </citation>
    <scope>NUCLEOTIDE SEQUENCE [LARGE SCALE GENOMIC DNA]</scope>
</reference>
<dbReference type="SUPFAM" id="SSF52540">
    <property type="entry name" value="P-loop containing nucleoside triphosphate hydrolases"/>
    <property type="match status" value="1"/>
</dbReference>
<dbReference type="EMBL" id="MFBS01000013">
    <property type="protein sequence ID" value="OGE10131.1"/>
    <property type="molecule type" value="Genomic_DNA"/>
</dbReference>
<dbReference type="AlphaFoldDB" id="A0A1F5I196"/>
<dbReference type="GO" id="GO:0003677">
    <property type="term" value="F:DNA binding"/>
    <property type="evidence" value="ECO:0007669"/>
    <property type="project" value="UniProtKB-KW"/>
</dbReference>
<proteinExistence type="predicted"/>
<keyword evidence="2" id="KW-0067">ATP-binding</keyword>
<dbReference type="InterPro" id="IPR042115">
    <property type="entry name" value="PriA_3primeBD_sf"/>
</dbReference>
<feature type="domain" description="Primosomal protein N' 3' DNA-binding" evidence="4">
    <location>
        <begin position="16"/>
        <end position="104"/>
    </location>
</feature>
<dbReference type="Gene3D" id="3.40.50.300">
    <property type="entry name" value="P-loop containing nucleotide triphosphate hydrolases"/>
    <property type="match status" value="1"/>
</dbReference>
<evidence type="ECO:0000256" key="1">
    <source>
        <dbReference type="ARBA" id="ARBA00022741"/>
    </source>
</evidence>
<keyword evidence="3" id="KW-0238">DNA-binding</keyword>
<protein>
    <recommendedName>
        <fullName evidence="4">Primosomal protein N' 3' DNA-binding domain-containing protein</fullName>
    </recommendedName>
</protein>
<dbReference type="InterPro" id="IPR041222">
    <property type="entry name" value="PriA_3primeBD"/>
</dbReference>
<dbReference type="Pfam" id="PF17764">
    <property type="entry name" value="PriA_3primeBD"/>
    <property type="match status" value="1"/>
</dbReference>
<evidence type="ECO:0000313" key="6">
    <source>
        <dbReference type="Proteomes" id="UP000179227"/>
    </source>
</evidence>
<dbReference type="GO" id="GO:0006302">
    <property type="term" value="P:double-strand break repair"/>
    <property type="evidence" value="ECO:0007669"/>
    <property type="project" value="TreeGrafter"/>
</dbReference>
<dbReference type="GO" id="GO:0006310">
    <property type="term" value="P:DNA recombination"/>
    <property type="evidence" value="ECO:0007669"/>
    <property type="project" value="TreeGrafter"/>
</dbReference>
<evidence type="ECO:0000256" key="3">
    <source>
        <dbReference type="ARBA" id="ARBA00023125"/>
    </source>
</evidence>
<keyword evidence="1" id="KW-0547">Nucleotide-binding</keyword>
<dbReference type="GO" id="GO:0043138">
    <property type="term" value="F:3'-5' DNA helicase activity"/>
    <property type="evidence" value="ECO:0007669"/>
    <property type="project" value="TreeGrafter"/>
</dbReference>